<protein>
    <submittedName>
        <fullName evidence="1">Uncharacterized protein</fullName>
    </submittedName>
</protein>
<organism evidence="1 2">
    <name type="scientific">Glomus cerebriforme</name>
    <dbReference type="NCBI Taxonomy" id="658196"/>
    <lineage>
        <taxon>Eukaryota</taxon>
        <taxon>Fungi</taxon>
        <taxon>Fungi incertae sedis</taxon>
        <taxon>Mucoromycota</taxon>
        <taxon>Glomeromycotina</taxon>
        <taxon>Glomeromycetes</taxon>
        <taxon>Glomerales</taxon>
        <taxon>Glomeraceae</taxon>
        <taxon>Glomus</taxon>
    </lineage>
</organism>
<name>A0A397TJA7_9GLOM</name>
<proteinExistence type="predicted"/>
<dbReference type="EMBL" id="QKYT01000043">
    <property type="protein sequence ID" value="RIA96565.1"/>
    <property type="molecule type" value="Genomic_DNA"/>
</dbReference>
<keyword evidence="2" id="KW-1185">Reference proteome</keyword>
<reference evidence="1 2" key="1">
    <citation type="submission" date="2018-06" db="EMBL/GenBank/DDBJ databases">
        <title>Comparative genomics reveals the genomic features of Rhizophagus irregularis, R. cerebriforme, R. diaphanum and Gigaspora rosea, and their symbiotic lifestyle signature.</title>
        <authorList>
            <person name="Morin E."/>
            <person name="San Clemente H."/>
            <person name="Chen E.C.H."/>
            <person name="De La Providencia I."/>
            <person name="Hainaut M."/>
            <person name="Kuo A."/>
            <person name="Kohler A."/>
            <person name="Murat C."/>
            <person name="Tang N."/>
            <person name="Roy S."/>
            <person name="Loubradou J."/>
            <person name="Henrissat B."/>
            <person name="Grigoriev I.V."/>
            <person name="Corradi N."/>
            <person name="Roux C."/>
            <person name="Martin F.M."/>
        </authorList>
    </citation>
    <scope>NUCLEOTIDE SEQUENCE [LARGE SCALE GENOMIC DNA]</scope>
    <source>
        <strain evidence="1 2">DAOM 227022</strain>
    </source>
</reference>
<accession>A0A397TJA7</accession>
<gene>
    <name evidence="1" type="ORF">C1645_815252</name>
</gene>
<evidence type="ECO:0000313" key="2">
    <source>
        <dbReference type="Proteomes" id="UP000265703"/>
    </source>
</evidence>
<sequence length="105" mass="11847">MSNDKNDNDSDLDKKEETIATFSQKAIVKEVIYSTIPIEYPKTSEFGIAIIQYSLGGGGQNSIKNYPFFGNIGVKKKEKRTYMGIKHYEYVNAEAESLELANLEK</sequence>
<evidence type="ECO:0000313" key="1">
    <source>
        <dbReference type="EMBL" id="RIA96565.1"/>
    </source>
</evidence>
<dbReference type="Proteomes" id="UP000265703">
    <property type="component" value="Unassembled WGS sequence"/>
</dbReference>
<dbReference type="AlphaFoldDB" id="A0A397TJA7"/>
<comment type="caution">
    <text evidence="1">The sequence shown here is derived from an EMBL/GenBank/DDBJ whole genome shotgun (WGS) entry which is preliminary data.</text>
</comment>